<evidence type="ECO:0000313" key="4">
    <source>
        <dbReference type="Proteomes" id="UP000605970"/>
    </source>
</evidence>
<accession>A0A8S9ZZB2</accession>
<feature type="region of interest" description="Disordered" evidence="1">
    <location>
        <begin position="148"/>
        <end position="175"/>
    </location>
</feature>
<dbReference type="Proteomes" id="UP000605970">
    <property type="component" value="Unassembled WGS sequence"/>
</dbReference>
<comment type="caution">
    <text evidence="3">The sequence shown here is derived from an EMBL/GenBank/DDBJ whole genome shotgun (WGS) entry which is preliminary data.</text>
</comment>
<name>A0A8S9ZZB2_9BILA</name>
<feature type="transmembrane region" description="Helical" evidence="2">
    <location>
        <begin position="27"/>
        <end position="47"/>
    </location>
</feature>
<keyword evidence="4" id="KW-1185">Reference proteome</keyword>
<protein>
    <submittedName>
        <fullName evidence="3">Uncharacterized protein</fullName>
    </submittedName>
</protein>
<evidence type="ECO:0000313" key="3">
    <source>
        <dbReference type="EMBL" id="KAF7638652.1"/>
    </source>
</evidence>
<keyword evidence="2" id="KW-1133">Transmembrane helix</keyword>
<dbReference type="AlphaFoldDB" id="A0A8S9ZZB2"/>
<keyword evidence="2" id="KW-0812">Transmembrane</keyword>
<dbReference type="EMBL" id="JABEBT010000011">
    <property type="protein sequence ID" value="KAF7638652.1"/>
    <property type="molecule type" value="Genomic_DNA"/>
</dbReference>
<reference evidence="3" key="1">
    <citation type="journal article" date="2020" name="Ecol. Evol.">
        <title>Genome structure and content of the rice root-knot nematode (Meloidogyne graminicola).</title>
        <authorList>
            <person name="Phan N.T."/>
            <person name="Danchin E.G.J."/>
            <person name="Klopp C."/>
            <person name="Perfus-Barbeoch L."/>
            <person name="Kozlowski D.K."/>
            <person name="Koutsovoulos G.D."/>
            <person name="Lopez-Roques C."/>
            <person name="Bouchez O."/>
            <person name="Zahm M."/>
            <person name="Besnard G."/>
            <person name="Bellafiore S."/>
        </authorList>
    </citation>
    <scope>NUCLEOTIDE SEQUENCE</scope>
    <source>
        <strain evidence="3">VN-18</strain>
    </source>
</reference>
<gene>
    <name evidence="3" type="ORF">Mgra_00002030</name>
</gene>
<evidence type="ECO:0000256" key="1">
    <source>
        <dbReference type="SAM" id="MobiDB-lite"/>
    </source>
</evidence>
<organism evidence="3 4">
    <name type="scientific">Meloidogyne graminicola</name>
    <dbReference type="NCBI Taxonomy" id="189291"/>
    <lineage>
        <taxon>Eukaryota</taxon>
        <taxon>Metazoa</taxon>
        <taxon>Ecdysozoa</taxon>
        <taxon>Nematoda</taxon>
        <taxon>Chromadorea</taxon>
        <taxon>Rhabditida</taxon>
        <taxon>Tylenchina</taxon>
        <taxon>Tylenchomorpha</taxon>
        <taxon>Tylenchoidea</taxon>
        <taxon>Meloidogynidae</taxon>
        <taxon>Meloidogyninae</taxon>
        <taxon>Meloidogyne</taxon>
    </lineage>
</organism>
<keyword evidence="2" id="KW-0472">Membrane</keyword>
<dbReference type="OrthoDB" id="5785018at2759"/>
<feature type="compositionally biased region" description="Basic residues" evidence="1">
    <location>
        <begin position="161"/>
        <end position="175"/>
    </location>
</feature>
<evidence type="ECO:0000256" key="2">
    <source>
        <dbReference type="SAM" id="Phobius"/>
    </source>
</evidence>
<proteinExistence type="predicted"/>
<sequence>MVNVNVSKLLFTTTTIDENEEEKQKRLFILGLMILFGWILIIVFCVYPKLIYKLIINYLCCCFKNLLSNKQQNNNLENLNNLKEKERIRTTNKTFIGLSLATTSPSNILLKQVGFEGNMVEYDVQRKKFVSASIAVPEILENEDIEYRESEEEDEIERAKRESKKSKNSKKLTFK</sequence>